<dbReference type="GO" id="GO:0032259">
    <property type="term" value="P:methylation"/>
    <property type="evidence" value="ECO:0007669"/>
    <property type="project" value="InterPro"/>
</dbReference>
<dbReference type="InterPro" id="IPR029063">
    <property type="entry name" value="SAM-dependent_MTases_sf"/>
</dbReference>
<dbReference type="AlphaFoldDB" id="A0AAJ0DJD1"/>
<dbReference type="CDD" id="cd02440">
    <property type="entry name" value="AdoMet_MTases"/>
    <property type="match status" value="1"/>
</dbReference>
<dbReference type="InterPro" id="IPR050320">
    <property type="entry name" value="N5-glutamine_MTase"/>
</dbReference>
<name>A0AAJ0DJD1_9PEZI</name>
<keyword evidence="2" id="KW-1185">Reference proteome</keyword>
<dbReference type="EMBL" id="JAWDJX010000010">
    <property type="protein sequence ID" value="KAK3054987.1"/>
    <property type="molecule type" value="Genomic_DNA"/>
</dbReference>
<dbReference type="GO" id="GO:0003676">
    <property type="term" value="F:nucleic acid binding"/>
    <property type="evidence" value="ECO:0007669"/>
    <property type="project" value="InterPro"/>
</dbReference>
<reference evidence="1" key="1">
    <citation type="submission" date="2023-04" db="EMBL/GenBank/DDBJ databases">
        <title>Black Yeasts Isolated from many extreme environments.</title>
        <authorList>
            <person name="Coleine C."/>
            <person name="Stajich J.E."/>
            <person name="Selbmann L."/>
        </authorList>
    </citation>
    <scope>NUCLEOTIDE SEQUENCE</scope>
    <source>
        <strain evidence="1">CCFEE 5312</strain>
    </source>
</reference>
<dbReference type="PROSITE" id="PS00092">
    <property type="entry name" value="N6_MTASE"/>
    <property type="match status" value="1"/>
</dbReference>
<evidence type="ECO:0000313" key="2">
    <source>
        <dbReference type="Proteomes" id="UP001271007"/>
    </source>
</evidence>
<protein>
    <submittedName>
        <fullName evidence="1">Uncharacterized protein</fullName>
    </submittedName>
</protein>
<dbReference type="SUPFAM" id="SSF53335">
    <property type="entry name" value="S-adenosyl-L-methionine-dependent methyltransferases"/>
    <property type="match status" value="1"/>
</dbReference>
<dbReference type="InterPro" id="IPR002052">
    <property type="entry name" value="DNA_methylase_N6_adenine_CS"/>
</dbReference>
<dbReference type="GO" id="GO:0005739">
    <property type="term" value="C:mitochondrion"/>
    <property type="evidence" value="ECO:0007669"/>
    <property type="project" value="TreeGrafter"/>
</dbReference>
<accession>A0AAJ0DJD1</accession>
<comment type="caution">
    <text evidence="1">The sequence shown here is derived from an EMBL/GenBank/DDBJ whole genome shotgun (WGS) entry which is preliminary data.</text>
</comment>
<gene>
    <name evidence="1" type="ORF">LTR09_004147</name>
</gene>
<dbReference type="Proteomes" id="UP001271007">
    <property type="component" value="Unassembled WGS sequence"/>
</dbReference>
<dbReference type="PANTHER" id="PTHR18895:SF74">
    <property type="entry name" value="MTRF1L RELEASE FACTOR GLUTAMINE METHYLTRANSFERASE"/>
    <property type="match status" value="1"/>
</dbReference>
<organism evidence="1 2">
    <name type="scientific">Extremus antarcticus</name>
    <dbReference type="NCBI Taxonomy" id="702011"/>
    <lineage>
        <taxon>Eukaryota</taxon>
        <taxon>Fungi</taxon>
        <taxon>Dikarya</taxon>
        <taxon>Ascomycota</taxon>
        <taxon>Pezizomycotina</taxon>
        <taxon>Dothideomycetes</taxon>
        <taxon>Dothideomycetidae</taxon>
        <taxon>Mycosphaerellales</taxon>
        <taxon>Extremaceae</taxon>
        <taxon>Extremus</taxon>
    </lineage>
</organism>
<proteinExistence type="predicted"/>
<sequence>MSPGTRHPRIGYTRLSMTSYYEDREANHFKTATSVSYLVDLLSRGGLSNTEHLRLLDLCSGTGCIPLLFHHDFYSRPSNGHISLDLVGIDISNHALALARQNQSAQLSGFAAGKAEEFSRSLERMSFIQADVLRTSHTTSDTIPTVSDALNLTATHPPKFDILISNPPYISSHDYTRTTSRSVRDFEPKLALVPPHSSTSFTHDGDLFYPRLLDIAKRVDAKVVLFEVADLAQAERVVASAVQQGQWAGVEIWRDQPGDSSACNETLSVVNENIKIRGSGNGRSILRYRGEGEAWLGI</sequence>
<dbReference type="PANTHER" id="PTHR18895">
    <property type="entry name" value="HEMK METHYLTRANSFERASE"/>
    <property type="match status" value="1"/>
</dbReference>
<evidence type="ECO:0000313" key="1">
    <source>
        <dbReference type="EMBL" id="KAK3054987.1"/>
    </source>
</evidence>
<dbReference type="Gene3D" id="3.40.50.150">
    <property type="entry name" value="Vaccinia Virus protein VP39"/>
    <property type="match status" value="1"/>
</dbReference>
<dbReference type="GO" id="GO:0008168">
    <property type="term" value="F:methyltransferase activity"/>
    <property type="evidence" value="ECO:0007669"/>
    <property type="project" value="InterPro"/>
</dbReference>